<keyword evidence="2 4" id="KW-0547">Nucleotide-binding</keyword>
<dbReference type="CDD" id="cd12087">
    <property type="entry name" value="TM_EGFR-like"/>
    <property type="match status" value="1"/>
</dbReference>
<keyword evidence="10" id="KW-1185">Reference proteome</keyword>
<dbReference type="SUPFAM" id="SSF56112">
    <property type="entry name" value="Protein kinase-like (PK-like)"/>
    <property type="match status" value="1"/>
</dbReference>
<organism evidence="9 10">
    <name type="scientific">Aphanomyces euteiches</name>
    <dbReference type="NCBI Taxonomy" id="100861"/>
    <lineage>
        <taxon>Eukaryota</taxon>
        <taxon>Sar</taxon>
        <taxon>Stramenopiles</taxon>
        <taxon>Oomycota</taxon>
        <taxon>Saprolegniomycetes</taxon>
        <taxon>Saprolegniales</taxon>
        <taxon>Verrucalvaceae</taxon>
        <taxon>Aphanomyces</taxon>
    </lineage>
</organism>
<feature type="binding site" evidence="4">
    <location>
        <position position="523"/>
    </location>
    <ligand>
        <name>ATP</name>
        <dbReference type="ChEBI" id="CHEBI:30616"/>
    </ligand>
</feature>
<feature type="domain" description="Protein kinase" evidence="8">
    <location>
        <begin position="495"/>
        <end position="765"/>
    </location>
</feature>
<sequence length="765" mass="83022">MRTQAVLTSAVVASMLSVASAAQAASCPYQALPSDINLIQVWDSQYSTCKTDRCVVDRNCNTADASGKVYSQNSYQAFGNFQDAVKTISAWIWNFGGNSIDMSMASYPTWIKYLSISNADTINLPTPFDCHATTLILKDIKSLTTPTTWYSELADLTLENVNLKTLPALPSTLTALHVQRNSLSSVAELKSLPSSITLLNVSQNAYTELSSINWRNLRRLYLQNNGKLTRIANVTFSSQLVYLQLKGLVLSNWIMDANTYQVLNQLLPERMGPGGTDDSGLIGYNVADSTIASDPLDCSTANGAIESLWDTKYTVCVLQAATTSPPTTSTTSDTTSVPLPTTAGSSTPPIATSTSGGSSTPATSPSDTPTSNSTPKPTSTSDLPIQSDTTPGASSPSTPSPQSPAVPSSQSSQTSSSSSTGVIAGATIGGIALVAVIFGLFVFRRRQQNAKDTTHYGFGGGTTTPRTTPRTTMTGKEDALNLDVLSMVRIDEQELQLYSVLGTGAFADVWLGSFLGSPVAVKKMHRHRTTPNQLESFVREIQLMAQFDSPYIVKLIGAAWTRPSDVKCVMEFMDGGDLRECLNATTSQTFSWRVKYDHINSILEALVYLHSLNIVHRDIKSRNILLDSSKPAKLTDFGISKEDIQATMTVGVGTFRWMAPEVIQYQNYTVAADIYSFGIILSEFDTHRIPYEDVSNSVNGEPLGDAPIMVQVVAGTLKPTFSKQCPPWIRDMAMQCLSHNPKERPTAMQLSYIVRTQMKELKIPF</sequence>
<evidence type="ECO:0000313" key="9">
    <source>
        <dbReference type="EMBL" id="KAF0722482.1"/>
    </source>
</evidence>
<dbReference type="PANTHER" id="PTHR44329">
    <property type="entry name" value="SERINE/THREONINE-PROTEIN KINASE TNNI3K-RELATED"/>
    <property type="match status" value="1"/>
</dbReference>
<dbReference type="InterPro" id="IPR011009">
    <property type="entry name" value="Kinase-like_dom_sf"/>
</dbReference>
<dbReference type="VEuPathDB" id="FungiDB:AeMF1_019803"/>
<dbReference type="PANTHER" id="PTHR44329:SF214">
    <property type="entry name" value="PROTEIN KINASE DOMAIN-CONTAINING PROTEIN"/>
    <property type="match status" value="1"/>
</dbReference>
<evidence type="ECO:0000313" key="10">
    <source>
        <dbReference type="Proteomes" id="UP000481153"/>
    </source>
</evidence>
<proteinExistence type="predicted"/>
<feature type="transmembrane region" description="Helical" evidence="6">
    <location>
        <begin position="422"/>
        <end position="443"/>
    </location>
</feature>
<evidence type="ECO:0000256" key="6">
    <source>
        <dbReference type="SAM" id="Phobius"/>
    </source>
</evidence>
<dbReference type="InterPro" id="IPR001245">
    <property type="entry name" value="Ser-Thr/Tyr_kinase_cat_dom"/>
</dbReference>
<dbReference type="SMART" id="SM00364">
    <property type="entry name" value="LRR_BAC"/>
    <property type="match status" value="2"/>
</dbReference>
<name>A0A6G0W6R9_9STRA</name>
<evidence type="ECO:0000259" key="8">
    <source>
        <dbReference type="PROSITE" id="PS50011"/>
    </source>
</evidence>
<dbReference type="SUPFAM" id="SSF52058">
    <property type="entry name" value="L domain-like"/>
    <property type="match status" value="1"/>
</dbReference>
<keyword evidence="1" id="KW-0808">Transferase</keyword>
<dbReference type="InterPro" id="IPR017441">
    <property type="entry name" value="Protein_kinase_ATP_BS"/>
</dbReference>
<dbReference type="InterPro" id="IPR051681">
    <property type="entry name" value="Ser/Thr_Kinases-Pseudokinases"/>
</dbReference>
<feature type="chain" id="PRO_5026219272" description="Protein kinase domain-containing protein" evidence="7">
    <location>
        <begin position="22"/>
        <end position="765"/>
    </location>
</feature>
<feature type="compositionally biased region" description="Low complexity" evidence="5">
    <location>
        <begin position="405"/>
        <end position="420"/>
    </location>
</feature>
<keyword evidence="6" id="KW-0812">Transmembrane</keyword>
<dbReference type="PROSITE" id="PS00107">
    <property type="entry name" value="PROTEIN_KINASE_ATP"/>
    <property type="match status" value="1"/>
</dbReference>
<dbReference type="AlphaFoldDB" id="A0A6G0W6R9"/>
<keyword evidence="3 4" id="KW-0067">ATP-binding</keyword>
<evidence type="ECO:0000256" key="7">
    <source>
        <dbReference type="SAM" id="SignalP"/>
    </source>
</evidence>
<dbReference type="Pfam" id="PF00069">
    <property type="entry name" value="Pkinase"/>
    <property type="match status" value="1"/>
</dbReference>
<reference evidence="9 10" key="1">
    <citation type="submission" date="2019-07" db="EMBL/GenBank/DDBJ databases">
        <title>Genomics analysis of Aphanomyces spp. identifies a new class of oomycete effector associated with host adaptation.</title>
        <authorList>
            <person name="Gaulin E."/>
        </authorList>
    </citation>
    <scope>NUCLEOTIDE SEQUENCE [LARGE SCALE GENOMIC DNA]</scope>
    <source>
        <strain evidence="9 10">ATCC 201684</strain>
    </source>
</reference>
<gene>
    <name evidence="9" type="ORF">Ae201684_018391</name>
</gene>
<dbReference type="Gene3D" id="3.80.10.10">
    <property type="entry name" value="Ribonuclease Inhibitor"/>
    <property type="match status" value="1"/>
</dbReference>
<evidence type="ECO:0000256" key="3">
    <source>
        <dbReference type="ARBA" id="ARBA00022840"/>
    </source>
</evidence>
<evidence type="ECO:0000256" key="2">
    <source>
        <dbReference type="ARBA" id="ARBA00022741"/>
    </source>
</evidence>
<comment type="caution">
    <text evidence="9">The sequence shown here is derived from an EMBL/GenBank/DDBJ whole genome shotgun (WGS) entry which is preliminary data.</text>
</comment>
<dbReference type="PRINTS" id="PR00109">
    <property type="entry name" value="TYRKINASE"/>
</dbReference>
<evidence type="ECO:0000256" key="4">
    <source>
        <dbReference type="PROSITE-ProRule" id="PRU10141"/>
    </source>
</evidence>
<dbReference type="PROSITE" id="PS50011">
    <property type="entry name" value="PROTEIN_KINASE_DOM"/>
    <property type="match status" value="1"/>
</dbReference>
<dbReference type="GO" id="GO:0004674">
    <property type="term" value="F:protein serine/threonine kinase activity"/>
    <property type="evidence" value="ECO:0007669"/>
    <property type="project" value="UniProtKB-KW"/>
</dbReference>
<accession>A0A6G0W6R9</accession>
<dbReference type="SMART" id="SM00220">
    <property type="entry name" value="S_TKc"/>
    <property type="match status" value="1"/>
</dbReference>
<evidence type="ECO:0000256" key="5">
    <source>
        <dbReference type="SAM" id="MobiDB-lite"/>
    </source>
</evidence>
<dbReference type="InterPro" id="IPR032675">
    <property type="entry name" value="LRR_dom_sf"/>
</dbReference>
<dbReference type="EMBL" id="VJMJ01000332">
    <property type="protein sequence ID" value="KAF0722482.1"/>
    <property type="molecule type" value="Genomic_DNA"/>
</dbReference>
<dbReference type="Proteomes" id="UP000481153">
    <property type="component" value="Unassembled WGS sequence"/>
</dbReference>
<dbReference type="InterPro" id="IPR000719">
    <property type="entry name" value="Prot_kinase_dom"/>
</dbReference>
<evidence type="ECO:0000256" key="1">
    <source>
        <dbReference type="ARBA" id="ARBA00022527"/>
    </source>
</evidence>
<protein>
    <recommendedName>
        <fullName evidence="8">Protein kinase domain-containing protein</fullName>
    </recommendedName>
</protein>
<dbReference type="GO" id="GO:0005524">
    <property type="term" value="F:ATP binding"/>
    <property type="evidence" value="ECO:0007669"/>
    <property type="project" value="UniProtKB-UniRule"/>
</dbReference>
<feature type="region of interest" description="Disordered" evidence="5">
    <location>
        <begin position="322"/>
        <end position="420"/>
    </location>
</feature>
<keyword evidence="1" id="KW-0723">Serine/threonine-protein kinase</keyword>
<keyword evidence="1" id="KW-0418">Kinase</keyword>
<feature type="signal peptide" evidence="7">
    <location>
        <begin position="1"/>
        <end position="21"/>
    </location>
</feature>
<keyword evidence="7" id="KW-0732">Signal</keyword>
<feature type="compositionally biased region" description="Low complexity" evidence="5">
    <location>
        <begin position="322"/>
        <end position="381"/>
    </location>
</feature>
<dbReference type="Gene3D" id="1.10.510.10">
    <property type="entry name" value="Transferase(Phosphotransferase) domain 1"/>
    <property type="match status" value="1"/>
</dbReference>
<keyword evidence="6" id="KW-0472">Membrane</keyword>
<dbReference type="PROSITE" id="PS00108">
    <property type="entry name" value="PROTEIN_KINASE_ST"/>
    <property type="match status" value="1"/>
</dbReference>
<dbReference type="InterPro" id="IPR008271">
    <property type="entry name" value="Ser/Thr_kinase_AS"/>
</dbReference>
<keyword evidence="6" id="KW-1133">Transmembrane helix</keyword>